<evidence type="ECO:0000313" key="12">
    <source>
        <dbReference type="Proteomes" id="UP001440612"/>
    </source>
</evidence>
<reference evidence="12" key="1">
    <citation type="submission" date="2024-04" db="EMBL/GenBank/DDBJ databases">
        <title>Phylogenomic analyses of a clade within the roseobacter group suggest taxonomic reassignments of species of the genera Aestuariivita, Citreicella, Loktanella, Nautella, Pelagibaca, Ruegeria, Thalassobius, Thiobacimonas and Tropicibacter, and the proposal o.</title>
        <authorList>
            <person name="Jeon C.O."/>
        </authorList>
    </citation>
    <scope>NUCLEOTIDE SEQUENCE [LARGE SCALE GENOMIC DNA]</scope>
    <source>
        <strain evidence="12">BS5-3</strain>
    </source>
</reference>
<proteinExistence type="inferred from homology"/>
<protein>
    <recommendedName>
        <fullName evidence="9">Apolipoprotein N-acyltransferase</fullName>
        <shortName evidence="9">ALP N-acyltransferase</shortName>
        <ecNumber evidence="9">2.3.1.269</ecNumber>
    </recommendedName>
</protein>
<feature type="domain" description="CN hydrolase" evidence="10">
    <location>
        <begin position="244"/>
        <end position="483"/>
    </location>
</feature>
<gene>
    <name evidence="9 11" type="primary">lnt</name>
    <name evidence="11" type="ORF">AABB29_17925</name>
</gene>
<comment type="similarity">
    <text evidence="2 9">Belongs to the CN hydrolase family. Apolipoprotein N-acyltransferase subfamily.</text>
</comment>
<dbReference type="GO" id="GO:0016746">
    <property type="term" value="F:acyltransferase activity"/>
    <property type="evidence" value="ECO:0007669"/>
    <property type="project" value="UniProtKB-KW"/>
</dbReference>
<dbReference type="NCBIfam" id="TIGR00546">
    <property type="entry name" value="lnt"/>
    <property type="match status" value="1"/>
</dbReference>
<feature type="transmembrane region" description="Helical" evidence="9">
    <location>
        <begin position="208"/>
        <end position="226"/>
    </location>
</feature>
<evidence type="ECO:0000256" key="9">
    <source>
        <dbReference type="HAMAP-Rule" id="MF_01148"/>
    </source>
</evidence>
<dbReference type="Gene3D" id="3.60.110.10">
    <property type="entry name" value="Carbon-nitrogen hydrolase"/>
    <property type="match status" value="1"/>
</dbReference>
<keyword evidence="7 9" id="KW-0472">Membrane</keyword>
<dbReference type="PANTHER" id="PTHR38686:SF1">
    <property type="entry name" value="APOLIPOPROTEIN N-ACYLTRANSFERASE"/>
    <property type="match status" value="1"/>
</dbReference>
<dbReference type="PANTHER" id="PTHR38686">
    <property type="entry name" value="APOLIPOPROTEIN N-ACYLTRANSFERASE"/>
    <property type="match status" value="1"/>
</dbReference>
<comment type="pathway">
    <text evidence="9">Protein modification; lipoprotein biosynthesis (N-acyl transfer).</text>
</comment>
<evidence type="ECO:0000256" key="6">
    <source>
        <dbReference type="ARBA" id="ARBA00022989"/>
    </source>
</evidence>
<dbReference type="EMBL" id="CP150951">
    <property type="protein sequence ID" value="WZC48693.1"/>
    <property type="molecule type" value="Genomic_DNA"/>
</dbReference>
<evidence type="ECO:0000256" key="3">
    <source>
        <dbReference type="ARBA" id="ARBA00022475"/>
    </source>
</evidence>
<organism evidence="11 12">
    <name type="scientific">Yoonia phaeophyticola</name>
    <dbReference type="NCBI Taxonomy" id="3137369"/>
    <lineage>
        <taxon>Bacteria</taxon>
        <taxon>Pseudomonadati</taxon>
        <taxon>Pseudomonadota</taxon>
        <taxon>Alphaproteobacteria</taxon>
        <taxon>Rhodobacterales</taxon>
        <taxon>Paracoccaceae</taxon>
        <taxon>Yoonia</taxon>
    </lineage>
</organism>
<keyword evidence="5 9" id="KW-0812">Transmembrane</keyword>
<keyword evidence="4 9" id="KW-0808">Transferase</keyword>
<dbReference type="EC" id="2.3.1.269" evidence="9"/>
<evidence type="ECO:0000256" key="1">
    <source>
        <dbReference type="ARBA" id="ARBA00004651"/>
    </source>
</evidence>
<feature type="transmembrane region" description="Helical" evidence="9">
    <location>
        <begin position="51"/>
        <end position="69"/>
    </location>
</feature>
<comment type="subcellular location">
    <subcellularLocation>
        <location evidence="1 9">Cell membrane</location>
        <topology evidence="1 9">Multi-pass membrane protein</topology>
    </subcellularLocation>
</comment>
<dbReference type="InterPro" id="IPR004563">
    <property type="entry name" value="Apolipo_AcylTrfase"/>
</dbReference>
<evidence type="ECO:0000313" key="11">
    <source>
        <dbReference type="EMBL" id="WZC48693.1"/>
    </source>
</evidence>
<dbReference type="InterPro" id="IPR036526">
    <property type="entry name" value="C-N_Hydrolase_sf"/>
</dbReference>
<keyword evidence="12" id="KW-1185">Reference proteome</keyword>
<feature type="transmembrane region" description="Helical" evidence="9">
    <location>
        <begin position="111"/>
        <end position="134"/>
    </location>
</feature>
<evidence type="ECO:0000256" key="7">
    <source>
        <dbReference type="ARBA" id="ARBA00023136"/>
    </source>
</evidence>
<name>A0ABZ2V461_9RHOB</name>
<dbReference type="SUPFAM" id="SSF56317">
    <property type="entry name" value="Carbon-nitrogen hydrolase"/>
    <property type="match status" value="1"/>
</dbReference>
<comment type="catalytic activity">
    <reaction evidence="9">
        <text>N-terminal S-1,2-diacyl-sn-glyceryl-L-cysteinyl-[lipoprotein] + a glycerophospholipid = N-acyl-S-1,2-diacyl-sn-glyceryl-L-cysteinyl-[lipoprotein] + a 2-acyl-sn-glycero-3-phospholipid + H(+)</text>
        <dbReference type="Rhea" id="RHEA:48228"/>
        <dbReference type="Rhea" id="RHEA-COMP:14681"/>
        <dbReference type="Rhea" id="RHEA-COMP:14684"/>
        <dbReference type="ChEBI" id="CHEBI:15378"/>
        <dbReference type="ChEBI" id="CHEBI:136912"/>
        <dbReference type="ChEBI" id="CHEBI:140656"/>
        <dbReference type="ChEBI" id="CHEBI:140657"/>
        <dbReference type="ChEBI" id="CHEBI:140660"/>
        <dbReference type="EC" id="2.3.1.269"/>
    </reaction>
</comment>
<evidence type="ECO:0000256" key="4">
    <source>
        <dbReference type="ARBA" id="ARBA00022679"/>
    </source>
</evidence>
<evidence type="ECO:0000256" key="8">
    <source>
        <dbReference type="ARBA" id="ARBA00023315"/>
    </source>
</evidence>
<dbReference type="Proteomes" id="UP001440612">
    <property type="component" value="Chromosome"/>
</dbReference>
<dbReference type="InterPro" id="IPR003010">
    <property type="entry name" value="C-N_Hydrolase"/>
</dbReference>
<evidence type="ECO:0000256" key="5">
    <source>
        <dbReference type="ARBA" id="ARBA00022692"/>
    </source>
</evidence>
<dbReference type="HAMAP" id="MF_01148">
    <property type="entry name" value="Lnt"/>
    <property type="match status" value="1"/>
</dbReference>
<evidence type="ECO:0000256" key="2">
    <source>
        <dbReference type="ARBA" id="ARBA00010065"/>
    </source>
</evidence>
<keyword evidence="6 9" id="KW-1133">Transmembrane helix</keyword>
<evidence type="ECO:0000259" key="10">
    <source>
        <dbReference type="PROSITE" id="PS50263"/>
    </source>
</evidence>
<keyword evidence="8 9" id="KW-0012">Acyltransferase</keyword>
<feature type="transmembrane region" description="Helical" evidence="9">
    <location>
        <begin position="81"/>
        <end position="99"/>
    </location>
</feature>
<dbReference type="InterPro" id="IPR045378">
    <property type="entry name" value="LNT_N"/>
</dbReference>
<accession>A0ABZ2V461</accession>
<dbReference type="CDD" id="cd07571">
    <property type="entry name" value="ALP_N-acyl_transferase"/>
    <property type="match status" value="1"/>
</dbReference>
<dbReference type="PROSITE" id="PS50263">
    <property type="entry name" value="CN_HYDROLASE"/>
    <property type="match status" value="1"/>
</dbReference>
<feature type="transmembrane region" description="Helical" evidence="9">
    <location>
        <begin position="146"/>
        <end position="169"/>
    </location>
</feature>
<dbReference type="Pfam" id="PF20154">
    <property type="entry name" value="LNT_N"/>
    <property type="match status" value="1"/>
</dbReference>
<keyword evidence="3 9" id="KW-1003">Cell membrane</keyword>
<sequence length="518" mass="55455">MLTHVGSSGYVFAVTQRQPVPNIAAGLLARPAWQRCAVFLLLGGLAGLGQAPLDIWPATILALAILLYLHSKTTAPRPAVLHVWLFGIGYFAFSLRWIIEPFLVDIARHGWMAPFAICLMAAGAALFWAVAAWCACRVSLRNAPMLGLAIVIAEVTRSLILTGFPWALLGHVWISTGLAQLAAFGGPHLLSLISMIAAWALVSLAGRFRVIGIVTLGLLVTVSFVLRPGPADPVAADAPVVRIVQPNALQHQKWDPAYRDVFLNRLVTLTGQGATPDLVVWPETSVPYLLNYIEDDLSLFSEAVRGAPLVFGVQRADTERRFYNSLVVMDAGGRVQSIYDKQHLVPFGEYIPGAGLLGRVGAAGLARNLGSGFTSGDVPGPIDLPGIGAAIPLICYEGIFAEELTDGGDRARLLLLITNDAWFGQAAGPYQHLAQARLRAIEQGLPMVRAANTGISAMIDAKGRILSQLGLDRDGALDVALPPALPPTLYAQFGDWPFLAVLFLLTLGCYGLSRREGD</sequence>
<comment type="function">
    <text evidence="9">Catalyzes the phospholipid dependent N-acylation of the N-terminal cysteine of apolipoprotein, the last step in lipoprotein maturation.</text>
</comment>
<dbReference type="Pfam" id="PF00795">
    <property type="entry name" value="CN_hydrolase"/>
    <property type="match status" value="1"/>
</dbReference>
<feature type="transmembrane region" description="Helical" evidence="9">
    <location>
        <begin position="181"/>
        <end position="201"/>
    </location>
</feature>
<dbReference type="RefSeq" id="WP_341366806.1">
    <property type="nucleotide sequence ID" value="NZ_CP150951.2"/>
</dbReference>